<dbReference type="Proteomes" id="UP000240010">
    <property type="component" value="Unassembled WGS sequence"/>
</dbReference>
<accession>A0A2S6HEF6</accession>
<evidence type="ECO:0008006" key="3">
    <source>
        <dbReference type="Google" id="ProtNLM"/>
    </source>
</evidence>
<organism evidence="1 2">
    <name type="scientific">Methylobacter tundripaludum</name>
    <dbReference type="NCBI Taxonomy" id="173365"/>
    <lineage>
        <taxon>Bacteria</taxon>
        <taxon>Pseudomonadati</taxon>
        <taxon>Pseudomonadota</taxon>
        <taxon>Gammaproteobacteria</taxon>
        <taxon>Methylococcales</taxon>
        <taxon>Methylococcaceae</taxon>
        <taxon>Methylobacter</taxon>
    </lineage>
</organism>
<sequence>MAGWHQDFSAVCQLRRARHALLNTEQKLDEAKMQEILILGDSHSPIFNHPLFKEKFPNLVFNILTVIGATASGLENPNTTTQAYPVFREAVRQSAAKQVIVMLGEVDTGFVIWYRAQKYQESVATMMDKAIASYSRFLSELNRNFEVVCISTPLPTIQDGNDWGEIANARREVTASQVERTALTLEFNRIMQTYCTQNGISYIMLDDLSLGDGGIVKADLLNSDSNNHHYDSEQYSRLLVEGLAGVI</sequence>
<dbReference type="SUPFAM" id="SSF52266">
    <property type="entry name" value="SGNH hydrolase"/>
    <property type="match status" value="1"/>
</dbReference>
<dbReference type="EMBL" id="PTIZ01000005">
    <property type="protein sequence ID" value="PPK75820.1"/>
    <property type="molecule type" value="Genomic_DNA"/>
</dbReference>
<proteinExistence type="predicted"/>
<gene>
    <name evidence="1" type="ORF">B0F87_105293</name>
</gene>
<dbReference type="RefSeq" id="WP_104429024.1">
    <property type="nucleotide sequence ID" value="NZ_PTIZ01000005.1"/>
</dbReference>
<protein>
    <recommendedName>
        <fullName evidence="3">SGNH hydrolase-type esterase domain-containing protein</fullName>
    </recommendedName>
</protein>
<dbReference type="InterPro" id="IPR036514">
    <property type="entry name" value="SGNH_hydro_sf"/>
</dbReference>
<dbReference type="GO" id="GO:0016788">
    <property type="term" value="F:hydrolase activity, acting on ester bonds"/>
    <property type="evidence" value="ECO:0007669"/>
    <property type="project" value="UniProtKB-ARBA"/>
</dbReference>
<dbReference type="Gene3D" id="3.40.50.1110">
    <property type="entry name" value="SGNH hydrolase"/>
    <property type="match status" value="1"/>
</dbReference>
<reference evidence="1 2" key="1">
    <citation type="submission" date="2018-02" db="EMBL/GenBank/DDBJ databases">
        <title>Subsurface microbial communities from deep shales in Ohio and West Virginia, USA.</title>
        <authorList>
            <person name="Wrighton K."/>
        </authorList>
    </citation>
    <scope>NUCLEOTIDE SEQUENCE [LARGE SCALE GENOMIC DNA]</scope>
    <source>
        <strain evidence="1 2">OWC-DMM</strain>
    </source>
</reference>
<evidence type="ECO:0000313" key="2">
    <source>
        <dbReference type="Proteomes" id="UP000240010"/>
    </source>
</evidence>
<comment type="caution">
    <text evidence="1">The sequence shown here is derived from an EMBL/GenBank/DDBJ whole genome shotgun (WGS) entry which is preliminary data.</text>
</comment>
<evidence type="ECO:0000313" key="1">
    <source>
        <dbReference type="EMBL" id="PPK75820.1"/>
    </source>
</evidence>
<name>A0A2S6HEF6_9GAMM</name>
<dbReference type="AlphaFoldDB" id="A0A2S6HEF6"/>